<dbReference type="Proteomes" id="UP000067738">
    <property type="component" value="Chromosome"/>
</dbReference>
<dbReference type="EMBL" id="CP011266">
    <property type="protein sequence ID" value="ALT69996.1"/>
    <property type="molecule type" value="Genomic_DNA"/>
</dbReference>
<dbReference type="KEGG" id="mmil:sm9_2240"/>
<gene>
    <name evidence="1" type="ORF">sm9_2240</name>
</gene>
<protein>
    <submittedName>
        <fullName evidence="1">Uncharacterized protein</fullName>
    </submittedName>
</protein>
<dbReference type="RefSeq" id="WP_058740196.1">
    <property type="nucleotide sequence ID" value="NZ_CP011266.1"/>
</dbReference>
<organism evidence="1 2">
    <name type="scientific">Methanobrevibacter millerae</name>
    <dbReference type="NCBI Taxonomy" id="230361"/>
    <lineage>
        <taxon>Archaea</taxon>
        <taxon>Methanobacteriati</taxon>
        <taxon>Methanobacteriota</taxon>
        <taxon>Methanomada group</taxon>
        <taxon>Methanobacteria</taxon>
        <taxon>Methanobacteriales</taxon>
        <taxon>Methanobacteriaceae</taxon>
        <taxon>Methanobrevibacter</taxon>
    </lineage>
</organism>
<keyword evidence="2" id="KW-1185">Reference proteome</keyword>
<evidence type="ECO:0000313" key="2">
    <source>
        <dbReference type="Proteomes" id="UP000067738"/>
    </source>
</evidence>
<reference evidence="1 2" key="1">
    <citation type="submission" date="2015-04" db="EMBL/GenBank/DDBJ databases">
        <title>The complete genome sequence of the rumen methanogen Methanobrevibacter millerae SM9.</title>
        <authorList>
            <person name="Leahy S.C."/>
            <person name="Kelly W.J."/>
            <person name="Pacheco D.M."/>
            <person name="Li D."/>
            <person name="Altermann E."/>
            <person name="Attwood G.T."/>
        </authorList>
    </citation>
    <scope>NUCLEOTIDE SEQUENCE [LARGE SCALE GENOMIC DNA]</scope>
    <source>
        <strain evidence="1 2">SM9</strain>
    </source>
</reference>
<dbReference type="PATRIC" id="fig|230361.4.peg.2313"/>
<name>A0A0U3CNJ3_9EURY</name>
<dbReference type="GeneID" id="26737197"/>
<evidence type="ECO:0000313" key="1">
    <source>
        <dbReference type="EMBL" id="ALT69996.1"/>
    </source>
</evidence>
<sequence>MKNDGKIKLETLVDKMMVEPNHNPRDHSFRFFVNEYPEAVHEAFDFPGKYKRKLDLNMLTATNRPLEMDCAQLIDPKDNITCTSTINVEHQTYPIENKIDAIYDYKIGLIHQNNIPSNSVVMTNMDLGGESILCESHDQTFKLRVNRVTFEKFQKE</sequence>
<accession>A0A0U3CNJ3</accession>
<proteinExistence type="predicted"/>
<dbReference type="AlphaFoldDB" id="A0A0U3CNJ3"/>